<evidence type="ECO:0000313" key="1">
    <source>
        <dbReference type="EMBL" id="MFD2601206.1"/>
    </source>
</evidence>
<keyword evidence="2" id="KW-1185">Reference proteome</keyword>
<sequence>MVKMTLTEKLKNKRIIFFSVQTFGLEKEIIGKLKQFGATVDYYDERPSNSTFTKGIIRLKRNIYQHRIDGYYRNILKETTAINYDILFVNRGEVIPAFFLEQFKQIHPECEMIFYTWDSFTNHTHPTTILSYFDKKFTFDSEDALKYNINFRPLFFLDGYRNIKNNSGILKYDLLFLGTAHSDRYRISSEVIKWCDDHGLKSFYYYFMHGKLVYFYKRKFDKTFKEFDYKKLSFTSLTTLEILDLYKVSNVILDINHPGQKGLTMRTFESVGAGKKMITTNAEVKKYSFYNPQNIYIIDRANMHLDRSFFESDYEDVSAEMYERMSIDGWLNCVFVENEPNIWISGMN</sequence>
<dbReference type="EMBL" id="JBHUMD010000005">
    <property type="protein sequence ID" value="MFD2601206.1"/>
    <property type="molecule type" value="Genomic_DNA"/>
</dbReference>
<accession>A0ABW5NQ31</accession>
<evidence type="ECO:0008006" key="3">
    <source>
        <dbReference type="Google" id="ProtNLM"/>
    </source>
</evidence>
<dbReference type="RefSeq" id="WP_379819827.1">
    <property type="nucleotide sequence ID" value="NZ_JBHUMD010000005.1"/>
</dbReference>
<protein>
    <recommendedName>
        <fullName evidence="3">Lipopolysaccharide biosynthesis protein</fullName>
    </recommendedName>
</protein>
<name>A0ABW5NQ31_9FLAO</name>
<reference evidence="2" key="1">
    <citation type="journal article" date="2019" name="Int. J. Syst. Evol. Microbiol.">
        <title>The Global Catalogue of Microorganisms (GCM) 10K type strain sequencing project: providing services to taxonomists for standard genome sequencing and annotation.</title>
        <authorList>
            <consortium name="The Broad Institute Genomics Platform"/>
            <consortium name="The Broad Institute Genome Sequencing Center for Infectious Disease"/>
            <person name="Wu L."/>
            <person name="Ma J."/>
        </authorList>
    </citation>
    <scope>NUCLEOTIDE SEQUENCE [LARGE SCALE GENOMIC DNA]</scope>
    <source>
        <strain evidence="2">KCTC 42107</strain>
    </source>
</reference>
<comment type="caution">
    <text evidence="1">The sequence shown here is derived from an EMBL/GenBank/DDBJ whole genome shotgun (WGS) entry which is preliminary data.</text>
</comment>
<evidence type="ECO:0000313" key="2">
    <source>
        <dbReference type="Proteomes" id="UP001597480"/>
    </source>
</evidence>
<organism evidence="1 2">
    <name type="scientific">Flavobacterium suzhouense</name>
    <dbReference type="NCBI Taxonomy" id="1529638"/>
    <lineage>
        <taxon>Bacteria</taxon>
        <taxon>Pseudomonadati</taxon>
        <taxon>Bacteroidota</taxon>
        <taxon>Flavobacteriia</taxon>
        <taxon>Flavobacteriales</taxon>
        <taxon>Flavobacteriaceae</taxon>
        <taxon>Flavobacterium</taxon>
    </lineage>
</organism>
<gene>
    <name evidence="1" type="ORF">ACFSR3_03995</name>
</gene>
<proteinExistence type="predicted"/>
<dbReference type="Proteomes" id="UP001597480">
    <property type="component" value="Unassembled WGS sequence"/>
</dbReference>